<reference evidence="4 5" key="1">
    <citation type="submission" date="2015-11" db="EMBL/GenBank/DDBJ databases">
        <authorList>
            <person name="Zhang Y."/>
            <person name="Guo Z."/>
        </authorList>
    </citation>
    <scope>NUCLEOTIDE SEQUENCE [LARGE SCALE GENOMIC DNA]</scope>
    <source>
        <strain evidence="4 5">KCTC 32221</strain>
    </source>
</reference>
<organism evidence="4 5">
    <name type="scientific">Pseudohongiella spirulinae</name>
    <dbReference type="NCBI Taxonomy" id="1249552"/>
    <lineage>
        <taxon>Bacteria</taxon>
        <taxon>Pseudomonadati</taxon>
        <taxon>Pseudomonadota</taxon>
        <taxon>Gammaproteobacteria</taxon>
        <taxon>Pseudomonadales</taxon>
        <taxon>Pseudohongiellaceae</taxon>
        <taxon>Pseudohongiella</taxon>
    </lineage>
</organism>
<dbReference type="PATRIC" id="fig|1249552.3.peg.588"/>
<feature type="domain" description="N-acetyltransferase" evidence="3">
    <location>
        <begin position="2"/>
        <end position="148"/>
    </location>
</feature>
<keyword evidence="2" id="KW-0012">Acyltransferase</keyword>
<dbReference type="STRING" id="1249552.PS2015_583"/>
<dbReference type="OrthoDB" id="9799601at2"/>
<evidence type="ECO:0000256" key="2">
    <source>
        <dbReference type="ARBA" id="ARBA00023315"/>
    </source>
</evidence>
<dbReference type="InterPro" id="IPR050832">
    <property type="entry name" value="Bact_Acetyltransf"/>
</dbReference>
<dbReference type="InterPro" id="IPR016181">
    <property type="entry name" value="Acyl_CoA_acyltransferase"/>
</dbReference>
<evidence type="ECO:0000313" key="4">
    <source>
        <dbReference type="EMBL" id="ALO45266.1"/>
    </source>
</evidence>
<evidence type="ECO:0000256" key="1">
    <source>
        <dbReference type="ARBA" id="ARBA00022679"/>
    </source>
</evidence>
<name>A0A0S2KBE6_9GAMM</name>
<dbReference type="Gene3D" id="3.40.630.30">
    <property type="match status" value="1"/>
</dbReference>
<evidence type="ECO:0000259" key="3">
    <source>
        <dbReference type="PROSITE" id="PS51186"/>
    </source>
</evidence>
<keyword evidence="1 4" id="KW-0808">Transferase</keyword>
<dbReference type="Gene3D" id="3.90.70.10">
    <property type="entry name" value="Cysteine proteinases"/>
    <property type="match status" value="1"/>
</dbReference>
<gene>
    <name evidence="4" type="ORF">PS2015_583</name>
</gene>
<dbReference type="Pfam" id="PF11814">
    <property type="entry name" value="DUF3335"/>
    <property type="match status" value="1"/>
</dbReference>
<evidence type="ECO:0000313" key="5">
    <source>
        <dbReference type="Proteomes" id="UP000065641"/>
    </source>
</evidence>
<dbReference type="InterPro" id="IPR021770">
    <property type="entry name" value="DUF3335"/>
</dbReference>
<dbReference type="PROSITE" id="PS51186">
    <property type="entry name" value="GNAT"/>
    <property type="match status" value="1"/>
</dbReference>
<dbReference type="KEGG" id="pspi:PS2015_583"/>
<sequence length="371" mass="42205">MIRVRPVTLADLNALQALEIASFETDRLSRRRLRHWIMADNREFMVAVRNDEILAYGLVLFHGSTHLARLYSIAVADSARGLGIGRSLLRALEAASAARDRFFMRLEVAKDNTAAIRLYESEGYGAFDEIEDYYEDHRTALRMQKIIRYAPKRRRGNKVPWYQQTTGFTCGPASLLMAMAALDNTTELSQTTELDIWREATTIFMTSGHGGCHPLGLALAGKKRGFHTQVFVNQSGPLFLEGVRDPEKKRIMALVHSQFERQTHEQHIRIMHRDVTQLDIEHAIKKDAIVLALISSYRLDRKKAPHWVTITAYDEACFYINDPDPSLEEQTGLDCEDLPIARGDFASMSQFGKDKLRSAVIISRKPLRFPV</sequence>
<protein>
    <submittedName>
        <fullName evidence="4">GNAT family acetyltransferase</fullName>
    </submittedName>
</protein>
<dbReference type="CDD" id="cd04301">
    <property type="entry name" value="NAT_SF"/>
    <property type="match status" value="1"/>
</dbReference>
<dbReference type="AlphaFoldDB" id="A0A0S2KBE6"/>
<dbReference type="InterPro" id="IPR000182">
    <property type="entry name" value="GNAT_dom"/>
</dbReference>
<accession>A0A0S2KBE6</accession>
<dbReference type="Proteomes" id="UP000065641">
    <property type="component" value="Chromosome"/>
</dbReference>
<dbReference type="EMBL" id="CP013189">
    <property type="protein sequence ID" value="ALO45266.1"/>
    <property type="molecule type" value="Genomic_DNA"/>
</dbReference>
<dbReference type="SUPFAM" id="SSF55729">
    <property type="entry name" value="Acyl-CoA N-acyltransferases (Nat)"/>
    <property type="match status" value="1"/>
</dbReference>
<keyword evidence="5" id="KW-1185">Reference proteome</keyword>
<proteinExistence type="predicted"/>
<dbReference type="GO" id="GO:0016747">
    <property type="term" value="F:acyltransferase activity, transferring groups other than amino-acyl groups"/>
    <property type="evidence" value="ECO:0007669"/>
    <property type="project" value="InterPro"/>
</dbReference>
<dbReference type="PANTHER" id="PTHR43877">
    <property type="entry name" value="AMINOALKYLPHOSPHONATE N-ACETYLTRANSFERASE-RELATED-RELATED"/>
    <property type="match status" value="1"/>
</dbReference>
<dbReference type="Pfam" id="PF00583">
    <property type="entry name" value="Acetyltransf_1"/>
    <property type="match status" value="1"/>
</dbReference>
<dbReference type="PANTHER" id="PTHR43877:SF2">
    <property type="entry name" value="AMINOALKYLPHOSPHONATE N-ACETYLTRANSFERASE-RELATED"/>
    <property type="match status" value="1"/>
</dbReference>